<proteinExistence type="predicted"/>
<dbReference type="KEGG" id="pbap:Pla133_44280"/>
<gene>
    <name evidence="2" type="ORF">Pla133_44280</name>
</gene>
<keyword evidence="1" id="KW-0175">Coiled coil</keyword>
<sequence>MRTLLTLILTLLLVPVGFFFVADRPLGDLIELARAGAHLSVNGAIEQVPIEVRDRKLDHDVENQRRQLTDHQVALNLSRRELGLLEVQVLELEERGTRRQRLLAEAYPVLESAMAEERTDIEFAGSKYSLEGFQTHLDELLAEDQREARQLEIRRAGLAKLTASIADGERALSDMRDSLLALEQEIDLLRTRRNQARLEGQTLELVSAVAGAPLDFGSALGAEADQLRVEVDRLEAGNEARRSVVPAAGRTNRVAADWERLERLRAIHGGEAEVEAEDTVAALPEAWEVTFAIARTNNATAQLR</sequence>
<protein>
    <submittedName>
        <fullName evidence="2">Uncharacterized protein</fullName>
    </submittedName>
</protein>
<name>A0A518BQQ9_9BACT</name>
<organism evidence="2 3">
    <name type="scientific">Engelhardtia mirabilis</name>
    <dbReference type="NCBI Taxonomy" id="2528011"/>
    <lineage>
        <taxon>Bacteria</taxon>
        <taxon>Pseudomonadati</taxon>
        <taxon>Planctomycetota</taxon>
        <taxon>Planctomycetia</taxon>
        <taxon>Planctomycetia incertae sedis</taxon>
        <taxon>Engelhardtia</taxon>
    </lineage>
</organism>
<dbReference type="EMBL" id="CP036287">
    <property type="protein sequence ID" value="QDU69309.1"/>
    <property type="molecule type" value="Genomic_DNA"/>
</dbReference>
<dbReference type="Proteomes" id="UP000316921">
    <property type="component" value="Chromosome"/>
</dbReference>
<evidence type="ECO:0000256" key="1">
    <source>
        <dbReference type="SAM" id="Coils"/>
    </source>
</evidence>
<dbReference type="RefSeq" id="WP_145069093.1">
    <property type="nucleotide sequence ID" value="NZ_CP036287.1"/>
</dbReference>
<dbReference type="AlphaFoldDB" id="A0A518BQQ9"/>
<evidence type="ECO:0000313" key="2">
    <source>
        <dbReference type="EMBL" id="QDU69309.1"/>
    </source>
</evidence>
<keyword evidence="3" id="KW-1185">Reference proteome</keyword>
<evidence type="ECO:0000313" key="3">
    <source>
        <dbReference type="Proteomes" id="UP000316921"/>
    </source>
</evidence>
<feature type="coiled-coil region" evidence="1">
    <location>
        <begin position="141"/>
        <end position="199"/>
    </location>
</feature>
<accession>A0A518BQQ9</accession>
<reference evidence="2 3" key="1">
    <citation type="submission" date="2019-02" db="EMBL/GenBank/DDBJ databases">
        <title>Deep-cultivation of Planctomycetes and their phenomic and genomic characterization uncovers novel biology.</title>
        <authorList>
            <person name="Wiegand S."/>
            <person name="Jogler M."/>
            <person name="Boedeker C."/>
            <person name="Pinto D."/>
            <person name="Vollmers J."/>
            <person name="Rivas-Marin E."/>
            <person name="Kohn T."/>
            <person name="Peeters S.H."/>
            <person name="Heuer A."/>
            <person name="Rast P."/>
            <person name="Oberbeckmann S."/>
            <person name="Bunk B."/>
            <person name="Jeske O."/>
            <person name="Meyerdierks A."/>
            <person name="Storesund J.E."/>
            <person name="Kallscheuer N."/>
            <person name="Luecker S."/>
            <person name="Lage O.M."/>
            <person name="Pohl T."/>
            <person name="Merkel B.J."/>
            <person name="Hornburger P."/>
            <person name="Mueller R.-W."/>
            <person name="Bruemmer F."/>
            <person name="Labrenz M."/>
            <person name="Spormann A.M."/>
            <person name="Op den Camp H."/>
            <person name="Overmann J."/>
            <person name="Amann R."/>
            <person name="Jetten M.S.M."/>
            <person name="Mascher T."/>
            <person name="Medema M.H."/>
            <person name="Devos D.P."/>
            <person name="Kaster A.-K."/>
            <person name="Ovreas L."/>
            <person name="Rohde M."/>
            <person name="Galperin M.Y."/>
            <person name="Jogler C."/>
        </authorList>
    </citation>
    <scope>NUCLEOTIDE SEQUENCE [LARGE SCALE GENOMIC DNA]</scope>
    <source>
        <strain evidence="2 3">Pla133</strain>
    </source>
</reference>